<protein>
    <recommendedName>
        <fullName evidence="7">Ankyrin</fullName>
    </recommendedName>
</protein>
<evidence type="ECO:0000313" key="6">
    <source>
        <dbReference type="Proteomes" id="UP000537989"/>
    </source>
</evidence>
<feature type="repeat" description="ANK" evidence="3">
    <location>
        <begin position="432"/>
        <end position="464"/>
    </location>
</feature>
<dbReference type="AlphaFoldDB" id="A0AAN5YY83"/>
<organism evidence="5 6">
    <name type="scientific">Fusarium austroamericanum</name>
    <dbReference type="NCBI Taxonomy" id="282268"/>
    <lineage>
        <taxon>Eukaryota</taxon>
        <taxon>Fungi</taxon>
        <taxon>Dikarya</taxon>
        <taxon>Ascomycota</taxon>
        <taxon>Pezizomycotina</taxon>
        <taxon>Sordariomycetes</taxon>
        <taxon>Hypocreomycetidae</taxon>
        <taxon>Hypocreales</taxon>
        <taxon>Nectriaceae</taxon>
        <taxon>Fusarium</taxon>
    </lineage>
</organism>
<evidence type="ECO:0008006" key="7">
    <source>
        <dbReference type="Google" id="ProtNLM"/>
    </source>
</evidence>
<feature type="repeat" description="ANK" evidence="3">
    <location>
        <begin position="233"/>
        <end position="265"/>
    </location>
</feature>
<dbReference type="PROSITE" id="PS50297">
    <property type="entry name" value="ANK_REP_REGION"/>
    <property type="match status" value="4"/>
</dbReference>
<feature type="compositionally biased region" description="Polar residues" evidence="4">
    <location>
        <begin position="801"/>
        <end position="819"/>
    </location>
</feature>
<feature type="compositionally biased region" description="Acidic residues" evidence="4">
    <location>
        <begin position="847"/>
        <end position="857"/>
    </location>
</feature>
<feature type="repeat" description="ANK" evidence="3">
    <location>
        <begin position="266"/>
        <end position="298"/>
    </location>
</feature>
<dbReference type="SMART" id="SM00248">
    <property type="entry name" value="ANK"/>
    <property type="match status" value="17"/>
</dbReference>
<evidence type="ECO:0000256" key="1">
    <source>
        <dbReference type="ARBA" id="ARBA00022737"/>
    </source>
</evidence>
<dbReference type="SUPFAM" id="SSF48403">
    <property type="entry name" value="Ankyrin repeat"/>
    <property type="match status" value="3"/>
</dbReference>
<reference evidence="5 6" key="1">
    <citation type="submission" date="2020-02" db="EMBL/GenBank/DDBJ databases">
        <title>Identification and distribution of gene clusters putatively required for synthesis of sphingolipid metabolism inhibitors in phylogenetically diverse species of the filamentous fungus Fusarium.</title>
        <authorList>
            <person name="Kim H.-S."/>
            <person name="Busman M."/>
            <person name="Brown D.W."/>
            <person name="Divon H."/>
            <person name="Uhlig S."/>
            <person name="Proctor R.H."/>
        </authorList>
    </citation>
    <scope>NUCLEOTIDE SEQUENCE [LARGE SCALE GENOMIC DNA]</scope>
    <source>
        <strain evidence="5 6">NRRL 2903</strain>
    </source>
</reference>
<feature type="repeat" description="ANK" evidence="3">
    <location>
        <begin position="26"/>
        <end position="55"/>
    </location>
</feature>
<feature type="repeat" description="ANK" evidence="3">
    <location>
        <begin position="397"/>
        <end position="429"/>
    </location>
</feature>
<proteinExistence type="predicted"/>
<evidence type="ECO:0000256" key="4">
    <source>
        <dbReference type="SAM" id="MobiDB-lite"/>
    </source>
</evidence>
<dbReference type="Gene3D" id="1.25.40.20">
    <property type="entry name" value="Ankyrin repeat-containing domain"/>
    <property type="match status" value="3"/>
</dbReference>
<name>A0AAN5YY83_FUSAU</name>
<dbReference type="PANTHER" id="PTHR24198">
    <property type="entry name" value="ANKYRIN REPEAT AND PROTEIN KINASE DOMAIN-CONTAINING PROTEIN"/>
    <property type="match status" value="1"/>
</dbReference>
<gene>
    <name evidence="5" type="ORF">FAUST_11949</name>
</gene>
<comment type="caution">
    <text evidence="5">The sequence shown here is derived from an EMBL/GenBank/DDBJ whole genome shotgun (WGS) entry which is preliminary data.</text>
</comment>
<keyword evidence="1" id="KW-0677">Repeat</keyword>
<evidence type="ECO:0000313" key="5">
    <source>
        <dbReference type="EMBL" id="KAF5227158.1"/>
    </source>
</evidence>
<sequence>MPRLVALFLRHTRPDPDDVVSKFFPSPLYMASWNGQGSVVEALLQGGARTDVKRKGIYSPIYTVAGNGNISGAEVLVSRDDALLESSEPERPLCIASTIGQWKMAKRLIEMGSQPNGGVSESNLFGVWAPLVVAADGGYLRTMNVLLEKGADPNIPGPTGKDTPLWFAAVRAADWECVRLLLEKGADPNHQLLDPPILVEVVRSSQPREKRLAITTALLTGSDPAHVDASDDDGLSPLLHAAKQGDLSIVKLLLKRGACVDAKDNGGYSALAYAAKNKNVQVVQELLKKDSDLNVRTADKETLLEIAMEDVETMRVLLDARVDKDGVGQGNSPAINVATARERTDVVKLLAESKAGLEHFDSLGWNPILDATGYTESPEITRILVENGANLRVTTSAGSTPLHFAAVAQDSSVLRVLLEFRKNFDIEARNLNGCTPLFRAAEIGRMESARLLIRAGADVNTARSDGVTALMCAISAEHSALVDLFLSQPEIELYQVNVDKKPILIWACQKQDLDSVVKLVDKGADPNTSYEALVPTPLIASCVTRMSPDGYTDKPDQIVRYLVEQGAQINSIHSTTFFNPLSAAAFAASTSTVSFLIDKGAFLDYEDPMGRFSIHFAAAGGFKNFEAVNAAYSGDLLASDCGGKNVLHWAAQFGQIKTLKAILQILDPSGCDRKHYVDLPDIDGWTPLCWATRPMKAGYFLRILSEPPDYLETVKYLVQEGANRSVEFFQGDDENREQFTPAKMVRLCAVDDEIMKALLHREDANIDTQKNYHDEEKEESRRVYTWGHFFQALDWREFQVTSTPSDSPRSCQSPAGSQVSEHEERGNDMSDGNEPVEENRGEISSIDSEDLESSDNE</sequence>
<evidence type="ECO:0000256" key="3">
    <source>
        <dbReference type="PROSITE-ProRule" id="PRU00023"/>
    </source>
</evidence>
<keyword evidence="6" id="KW-1185">Reference proteome</keyword>
<evidence type="ECO:0000256" key="2">
    <source>
        <dbReference type="ARBA" id="ARBA00023043"/>
    </source>
</evidence>
<dbReference type="InterPro" id="IPR036770">
    <property type="entry name" value="Ankyrin_rpt-contain_sf"/>
</dbReference>
<dbReference type="Pfam" id="PF12796">
    <property type="entry name" value="Ank_2"/>
    <property type="match status" value="3"/>
</dbReference>
<dbReference type="PROSITE" id="PS50088">
    <property type="entry name" value="ANK_REPEAT"/>
    <property type="match status" value="5"/>
</dbReference>
<keyword evidence="2 3" id="KW-0040">ANK repeat</keyword>
<dbReference type="InterPro" id="IPR002110">
    <property type="entry name" value="Ankyrin_rpt"/>
</dbReference>
<dbReference type="PANTHER" id="PTHR24198:SF165">
    <property type="entry name" value="ANKYRIN REPEAT-CONTAINING PROTEIN-RELATED"/>
    <property type="match status" value="1"/>
</dbReference>
<accession>A0AAN5YY83</accession>
<feature type="region of interest" description="Disordered" evidence="4">
    <location>
        <begin position="801"/>
        <end position="857"/>
    </location>
</feature>
<dbReference type="EMBL" id="JAAMOD010000677">
    <property type="protein sequence ID" value="KAF5227158.1"/>
    <property type="molecule type" value="Genomic_DNA"/>
</dbReference>
<dbReference type="Proteomes" id="UP000537989">
    <property type="component" value="Unassembled WGS sequence"/>
</dbReference>